<keyword evidence="8" id="KW-0408">Iron</keyword>
<evidence type="ECO:0000256" key="1">
    <source>
        <dbReference type="ARBA" id="ARBA00004571"/>
    </source>
</evidence>
<dbReference type="Pfam" id="PF07715">
    <property type="entry name" value="Plug"/>
    <property type="match status" value="1"/>
</dbReference>
<evidence type="ECO:0000256" key="4">
    <source>
        <dbReference type="ARBA" id="ARBA00022452"/>
    </source>
</evidence>
<comment type="subcellular location">
    <subcellularLocation>
        <location evidence="1 14">Cell outer membrane</location>
        <topology evidence="1 14">Multi-pass membrane protein</topology>
    </subcellularLocation>
</comment>
<dbReference type="GO" id="GO:0038023">
    <property type="term" value="F:signaling receptor activity"/>
    <property type="evidence" value="ECO:0007669"/>
    <property type="project" value="InterPro"/>
</dbReference>
<evidence type="ECO:0000256" key="9">
    <source>
        <dbReference type="ARBA" id="ARBA00023065"/>
    </source>
</evidence>
<dbReference type="PROSITE" id="PS52016">
    <property type="entry name" value="TONB_DEPENDENT_REC_3"/>
    <property type="match status" value="1"/>
</dbReference>
<feature type="region of interest" description="Disordered" evidence="16">
    <location>
        <begin position="58"/>
        <end position="85"/>
    </location>
</feature>
<protein>
    <submittedName>
        <fullName evidence="19">Outer membrane ferric siderophore receptor</fullName>
    </submittedName>
</protein>
<evidence type="ECO:0000259" key="18">
    <source>
        <dbReference type="Pfam" id="PF07715"/>
    </source>
</evidence>
<evidence type="ECO:0000313" key="20">
    <source>
        <dbReference type="Proteomes" id="UP000008871"/>
    </source>
</evidence>
<evidence type="ECO:0000256" key="16">
    <source>
        <dbReference type="SAM" id="MobiDB-lite"/>
    </source>
</evidence>
<evidence type="ECO:0000256" key="8">
    <source>
        <dbReference type="ARBA" id="ARBA00023004"/>
    </source>
</evidence>
<keyword evidence="6 14" id="KW-0812">Transmembrane</keyword>
<keyword evidence="11 14" id="KW-0472">Membrane</keyword>
<evidence type="ECO:0000256" key="12">
    <source>
        <dbReference type="ARBA" id="ARBA00023170"/>
    </source>
</evidence>
<evidence type="ECO:0000259" key="17">
    <source>
        <dbReference type="Pfam" id="PF00593"/>
    </source>
</evidence>
<sequence>MMVRDAETITGTIMIITSARFWGRPLAASLLLFPLVSTATEVETDNDDVHEIPSVTVNEETNQGTLADTSESYQPKTPLSAPTGLSLTRRETPQSVSVVSRTLMDDFQIVSVSEALAATPGVVVDQVETDRVYYNARGFEITNYQYDGLGMPLPYEIVNGDTDTSLFERVEIVRGSNGLMNGLGNPSATVNYVRKRPTLDAHSTLSASYGSWDNRRVEVDTSGSLTEDGRVRGRMVSAYQNRDSYLDRYENERGVFYGVVEADVTDSTLFTLGYSYQNSNADSPMWGSLPLFYSDGTATDYDVETSTAADWAYWDSNTESVFAELRQRFDNGWEANAVFNYRKMEGESKLFYVYGTPNKDETGLFAYPSQYDDKVTERVFDLYARGPFEVGGRVHEMVIGANYAKGRIEETSNYGQGIGTALTPDWAFGGSYPKPTFDASTSGSKWDDRYRSAYLATRLSLADPLTLIGGARYVDVTSEGEGYGASKDASASETVPYVGLIYDLTDVHSVYGSYTKIFNPQTEEDITGQRLEPVTGETQELGLKSEWKDGRIYTALIAFRTDQENLAEAAGMIGPDTYYGGVDVESFGYEGEISGEILPGWQLAGGYTWLEIEDQDGDEIRTYTPREIVRLSTTYRPAALQKLKTGVQVSWQDSIYRGGTGGVPKTTQDSYALVNLMASYDWTKHLTTTLNVNNVTDEKYYNSLYVGQAFYGAPRGANVRFDYKF</sequence>
<dbReference type="Gene3D" id="2.170.130.10">
    <property type="entry name" value="TonB-dependent receptor, plug domain"/>
    <property type="match status" value="1"/>
</dbReference>
<dbReference type="InterPro" id="IPR036942">
    <property type="entry name" value="Beta-barrel_TonB_sf"/>
</dbReference>
<dbReference type="GO" id="GO:0015344">
    <property type="term" value="F:siderophore uptake transmembrane transporter activity"/>
    <property type="evidence" value="ECO:0007669"/>
    <property type="project" value="TreeGrafter"/>
</dbReference>
<evidence type="ECO:0000256" key="15">
    <source>
        <dbReference type="RuleBase" id="RU003357"/>
    </source>
</evidence>
<feature type="domain" description="TonB-dependent receptor plug" evidence="18">
    <location>
        <begin position="89"/>
        <end position="187"/>
    </location>
</feature>
<dbReference type="InterPro" id="IPR010105">
    <property type="entry name" value="TonB_sidphr_rcpt"/>
</dbReference>
<dbReference type="PANTHER" id="PTHR32552">
    <property type="entry name" value="FERRICHROME IRON RECEPTOR-RELATED"/>
    <property type="match status" value="1"/>
</dbReference>
<evidence type="ECO:0000256" key="6">
    <source>
        <dbReference type="ARBA" id="ARBA00022692"/>
    </source>
</evidence>
<organism evidence="19 20">
    <name type="scientific">Alcanivorax borkumensis (strain ATCC 700651 / DSM 11573 / NCIMB 13689 / SK2)</name>
    <dbReference type="NCBI Taxonomy" id="393595"/>
    <lineage>
        <taxon>Bacteria</taxon>
        <taxon>Pseudomonadati</taxon>
        <taxon>Pseudomonadota</taxon>
        <taxon>Gammaproteobacteria</taxon>
        <taxon>Oceanospirillales</taxon>
        <taxon>Alcanivoracaceae</taxon>
        <taxon>Alcanivorax</taxon>
    </lineage>
</organism>
<dbReference type="HOGENOM" id="CLU_008287_9_3_6"/>
<dbReference type="eggNOG" id="COG4773">
    <property type="taxonomic scope" value="Bacteria"/>
</dbReference>
<dbReference type="AlphaFoldDB" id="Q0VKT7"/>
<keyword evidence="7" id="KW-0732">Signal</keyword>
<proteinExistence type="inferred from homology"/>
<feature type="compositionally biased region" description="Polar residues" evidence="16">
    <location>
        <begin position="58"/>
        <end position="77"/>
    </location>
</feature>
<comment type="similarity">
    <text evidence="2 14 15">Belongs to the TonB-dependent receptor family.</text>
</comment>
<keyword evidence="9" id="KW-0406">Ion transport</keyword>
<dbReference type="SUPFAM" id="SSF56935">
    <property type="entry name" value="Porins"/>
    <property type="match status" value="1"/>
</dbReference>
<feature type="domain" description="TonB-dependent receptor-like beta-barrel" evidence="17">
    <location>
        <begin position="264"/>
        <end position="695"/>
    </location>
</feature>
<evidence type="ECO:0000256" key="3">
    <source>
        <dbReference type="ARBA" id="ARBA00022448"/>
    </source>
</evidence>
<evidence type="ECO:0000256" key="7">
    <source>
        <dbReference type="ARBA" id="ARBA00022729"/>
    </source>
</evidence>
<dbReference type="InterPro" id="IPR037066">
    <property type="entry name" value="Plug_dom_sf"/>
</dbReference>
<accession>Q0VKT7</accession>
<dbReference type="FunFam" id="2.170.130.10:FF:000010">
    <property type="entry name" value="Ferripyoverdine receptor"/>
    <property type="match status" value="1"/>
</dbReference>
<dbReference type="GO" id="GO:0009279">
    <property type="term" value="C:cell outer membrane"/>
    <property type="evidence" value="ECO:0007669"/>
    <property type="project" value="UniProtKB-SubCell"/>
</dbReference>
<evidence type="ECO:0000256" key="13">
    <source>
        <dbReference type="ARBA" id="ARBA00023237"/>
    </source>
</evidence>
<evidence type="ECO:0000313" key="19">
    <source>
        <dbReference type="EMBL" id="CAL15524.1"/>
    </source>
</evidence>
<dbReference type="InterPro" id="IPR012910">
    <property type="entry name" value="Plug_dom"/>
</dbReference>
<evidence type="ECO:0000256" key="11">
    <source>
        <dbReference type="ARBA" id="ARBA00023136"/>
    </source>
</evidence>
<keyword evidence="4 14" id="KW-1134">Transmembrane beta strand</keyword>
<keyword evidence="10 15" id="KW-0798">TonB box</keyword>
<evidence type="ECO:0000256" key="10">
    <source>
        <dbReference type="ARBA" id="ARBA00023077"/>
    </source>
</evidence>
<dbReference type="CDD" id="cd01347">
    <property type="entry name" value="ligand_gated_channel"/>
    <property type="match status" value="1"/>
</dbReference>
<dbReference type="PANTHER" id="PTHR32552:SF74">
    <property type="entry name" value="HYDROXAMATE SIDEROPHORE RECEPTOR FHUE"/>
    <property type="match status" value="1"/>
</dbReference>
<keyword evidence="3 14" id="KW-0813">Transport</keyword>
<name>Q0VKT7_ALCBS</name>
<evidence type="ECO:0000256" key="2">
    <source>
        <dbReference type="ARBA" id="ARBA00009810"/>
    </source>
</evidence>
<reference evidence="19 20" key="1">
    <citation type="journal article" date="2006" name="Nat. Biotechnol.">
        <title>Genome sequence of the ubiquitous hydrocarbon-degrading marine bacterium Alcanivorax borkumensis.</title>
        <authorList>
            <person name="Schneiker S."/>
            <person name="Martins dos Santos V.A.P."/>
            <person name="Bartels D."/>
            <person name="Bekel T."/>
            <person name="Brecht M."/>
            <person name="Buhrmester J."/>
            <person name="Chernikova T.N."/>
            <person name="Denaro R."/>
            <person name="Ferrer M."/>
            <person name="Gertler C."/>
            <person name="Goesmann A."/>
            <person name="Golyshina O.V."/>
            <person name="Kaminski F."/>
            <person name="Khachane A.N."/>
            <person name="Lang S."/>
            <person name="Linke B."/>
            <person name="McHardy A.C."/>
            <person name="Meyer F."/>
            <person name="Nechitaylo T."/>
            <person name="Puehler A."/>
            <person name="Regenhardt D."/>
            <person name="Rupp O."/>
            <person name="Sabirova J.S."/>
            <person name="Selbitschka W."/>
            <person name="Yakimov M.M."/>
            <person name="Timmis K.N."/>
            <person name="Vorhoelter F.-J."/>
            <person name="Weidner S."/>
            <person name="Kaiser O."/>
            <person name="Golyshin P.N."/>
        </authorList>
    </citation>
    <scope>NUCLEOTIDE SEQUENCE [LARGE SCALE GENOMIC DNA]</scope>
    <source>
        <strain evidence="20">ATCC 700651 / DSM 11573 / NCIMB 13689 / SK2</strain>
    </source>
</reference>
<dbReference type="KEGG" id="abo:ABO_0076"/>
<dbReference type="EMBL" id="AM286690">
    <property type="protein sequence ID" value="CAL15524.1"/>
    <property type="molecule type" value="Genomic_DNA"/>
</dbReference>
<gene>
    <name evidence="19" type="primary">fhuE</name>
    <name evidence="19" type="ordered locus">ABO_0076</name>
</gene>
<dbReference type="GO" id="GO:0015891">
    <property type="term" value="P:siderophore transport"/>
    <property type="evidence" value="ECO:0007669"/>
    <property type="project" value="InterPro"/>
</dbReference>
<keyword evidence="20" id="KW-1185">Reference proteome</keyword>
<dbReference type="Gene3D" id="2.40.170.20">
    <property type="entry name" value="TonB-dependent receptor, beta-barrel domain"/>
    <property type="match status" value="1"/>
</dbReference>
<dbReference type="Proteomes" id="UP000008871">
    <property type="component" value="Chromosome"/>
</dbReference>
<evidence type="ECO:0000256" key="5">
    <source>
        <dbReference type="ARBA" id="ARBA00022496"/>
    </source>
</evidence>
<dbReference type="Pfam" id="PF00593">
    <property type="entry name" value="TonB_dep_Rec_b-barrel"/>
    <property type="match status" value="1"/>
</dbReference>
<evidence type="ECO:0000256" key="14">
    <source>
        <dbReference type="PROSITE-ProRule" id="PRU01360"/>
    </source>
</evidence>
<dbReference type="NCBIfam" id="TIGR01783">
    <property type="entry name" value="TonB-siderophor"/>
    <property type="match status" value="1"/>
</dbReference>
<keyword evidence="13 14" id="KW-0998">Cell outer membrane</keyword>
<dbReference type="STRING" id="393595.ABO_0076"/>
<keyword evidence="12 19" id="KW-0675">Receptor</keyword>
<keyword evidence="5" id="KW-0410">Iron transport</keyword>
<dbReference type="InterPro" id="IPR039426">
    <property type="entry name" value="TonB-dep_rcpt-like"/>
</dbReference>
<dbReference type="InterPro" id="IPR000531">
    <property type="entry name" value="Beta-barrel_TonB"/>
</dbReference>